<dbReference type="RefSeq" id="WP_191171826.1">
    <property type="nucleotide sequence ID" value="NZ_JACXZS010000006.1"/>
</dbReference>
<comment type="caution">
    <text evidence="1">The sequence shown here is derived from an EMBL/GenBank/DDBJ whole genome shotgun (WGS) entry which is preliminary data.</text>
</comment>
<organism evidence="1 2">
    <name type="scientific">Microbacterium helvum</name>
    <dbReference type="NCBI Taxonomy" id="2773713"/>
    <lineage>
        <taxon>Bacteria</taxon>
        <taxon>Bacillati</taxon>
        <taxon>Actinomycetota</taxon>
        <taxon>Actinomycetes</taxon>
        <taxon>Micrococcales</taxon>
        <taxon>Microbacteriaceae</taxon>
        <taxon>Microbacterium</taxon>
    </lineage>
</organism>
<proteinExistence type="predicted"/>
<dbReference type="EMBL" id="JACXZS010000006">
    <property type="protein sequence ID" value="MBD3942199.1"/>
    <property type="molecule type" value="Genomic_DNA"/>
</dbReference>
<gene>
    <name evidence="1" type="ORF">IF188_10880</name>
</gene>
<dbReference type="Proteomes" id="UP000598426">
    <property type="component" value="Unassembled WGS sequence"/>
</dbReference>
<accession>A0ABR8NNF8</accession>
<evidence type="ECO:0000313" key="2">
    <source>
        <dbReference type="Proteomes" id="UP000598426"/>
    </source>
</evidence>
<evidence type="ECO:0000313" key="1">
    <source>
        <dbReference type="EMBL" id="MBD3942199.1"/>
    </source>
</evidence>
<sequence>MRIAGVLPPDAPNPMDGLRDRVHALPFPVMGLVAQPSIEDFGGFGLAEGGGPGGTSSITVSVTYMLWRNPDDRDDPVNLAELDDATRAALDMIPPWPRPAWLIESAQRLRYPHLIEVVRTTWDRDASEYTTLAHHLVDHVNHILMNCFREELGLPSGPPPPGYDPFGGDWRATPSAVNPTVTLVVDGAELTASEIDTDPFVYAIGARLAPDRIATVVIPRHDLPYVRLALATVVAPPASG</sequence>
<keyword evidence="2" id="KW-1185">Reference proteome</keyword>
<protein>
    <submittedName>
        <fullName evidence="1">Uncharacterized protein</fullName>
    </submittedName>
</protein>
<name>A0ABR8NNF8_9MICO</name>
<reference evidence="1 2" key="1">
    <citation type="submission" date="2020-09" db="EMBL/GenBank/DDBJ databases">
        <title>Isolation and identification of active actinomycetes.</title>
        <authorList>
            <person name="Li X."/>
        </authorList>
    </citation>
    <scope>NUCLEOTIDE SEQUENCE [LARGE SCALE GENOMIC DNA]</scope>
    <source>
        <strain evidence="1 2">NEAU-LLC</strain>
    </source>
</reference>